<dbReference type="AlphaFoldDB" id="A0A914RIL1"/>
<keyword evidence="2" id="KW-1185">Reference proteome</keyword>
<accession>A0A914RIL1</accession>
<evidence type="ECO:0000313" key="3">
    <source>
        <dbReference type="WBParaSite" id="PEQ_0000462701-mRNA-1"/>
    </source>
</evidence>
<evidence type="ECO:0000256" key="1">
    <source>
        <dbReference type="SAM" id="MobiDB-lite"/>
    </source>
</evidence>
<dbReference type="Proteomes" id="UP000887564">
    <property type="component" value="Unplaced"/>
</dbReference>
<feature type="region of interest" description="Disordered" evidence="1">
    <location>
        <begin position="1"/>
        <end position="20"/>
    </location>
</feature>
<sequence>MNRSPSGPSQRTTPRRISSSNVLHGSHVVIHEYFAPPETALYLGDRLHVVDNGDPDWLHGFKQN</sequence>
<name>A0A914RIL1_PAREQ</name>
<organism evidence="2 3">
    <name type="scientific">Parascaris equorum</name>
    <name type="common">Equine roundworm</name>
    <dbReference type="NCBI Taxonomy" id="6256"/>
    <lineage>
        <taxon>Eukaryota</taxon>
        <taxon>Metazoa</taxon>
        <taxon>Ecdysozoa</taxon>
        <taxon>Nematoda</taxon>
        <taxon>Chromadorea</taxon>
        <taxon>Rhabditida</taxon>
        <taxon>Spirurina</taxon>
        <taxon>Ascaridomorpha</taxon>
        <taxon>Ascaridoidea</taxon>
        <taxon>Ascarididae</taxon>
        <taxon>Parascaris</taxon>
    </lineage>
</organism>
<evidence type="ECO:0000313" key="2">
    <source>
        <dbReference type="Proteomes" id="UP000887564"/>
    </source>
</evidence>
<protein>
    <submittedName>
        <fullName evidence="3">SH3 domain-containing protein</fullName>
    </submittedName>
</protein>
<reference evidence="3" key="1">
    <citation type="submission" date="2022-11" db="UniProtKB">
        <authorList>
            <consortium name="WormBaseParasite"/>
        </authorList>
    </citation>
    <scope>IDENTIFICATION</scope>
</reference>
<proteinExistence type="predicted"/>
<dbReference type="WBParaSite" id="PEQ_0000462701-mRNA-1">
    <property type="protein sequence ID" value="PEQ_0000462701-mRNA-1"/>
    <property type="gene ID" value="PEQ_0000462701"/>
</dbReference>